<name>A0A0S7B7U3_9CHLR</name>
<keyword evidence="1" id="KW-0472">Membrane</keyword>
<gene>
    <name evidence="2" type="ORF">LARV_01286</name>
</gene>
<evidence type="ECO:0000256" key="1">
    <source>
        <dbReference type="SAM" id="Phobius"/>
    </source>
</evidence>
<accession>A0A0S7B7U3</accession>
<dbReference type="Proteomes" id="UP000055060">
    <property type="component" value="Unassembled WGS sequence"/>
</dbReference>
<feature type="transmembrane region" description="Helical" evidence="1">
    <location>
        <begin position="51"/>
        <end position="72"/>
    </location>
</feature>
<evidence type="ECO:0000313" key="3">
    <source>
        <dbReference type="Proteomes" id="UP000055060"/>
    </source>
</evidence>
<dbReference type="InterPro" id="IPR021320">
    <property type="entry name" value="DUF2905"/>
</dbReference>
<reference evidence="2" key="1">
    <citation type="submission" date="2015-07" db="EMBL/GenBank/DDBJ databases">
        <title>Draft Genome Sequences of Anaerolinea thermolimosa IMO-1, Bellilinea caldifistulae GOMI-1, Leptolinea tardivitalis YMTK-2, Levilinea saccharolytica KIBI-1,Longilinea arvoryzae KOME-1, Previously Described as Members of the Anaerolineaceae (Chloroflexi).</title>
        <authorList>
            <person name="Sekiguchi Y."/>
            <person name="Ohashi A."/>
            <person name="Matsuura N."/>
            <person name="Tourlousse M.D."/>
        </authorList>
    </citation>
    <scope>NUCLEOTIDE SEQUENCE [LARGE SCALE GENOMIC DNA]</scope>
    <source>
        <strain evidence="2">KOME-1</strain>
    </source>
</reference>
<organism evidence="2">
    <name type="scientific">Longilinea arvoryzae</name>
    <dbReference type="NCBI Taxonomy" id="360412"/>
    <lineage>
        <taxon>Bacteria</taxon>
        <taxon>Bacillati</taxon>
        <taxon>Chloroflexota</taxon>
        <taxon>Anaerolineae</taxon>
        <taxon>Anaerolineales</taxon>
        <taxon>Anaerolineaceae</taxon>
        <taxon>Longilinea</taxon>
    </lineage>
</organism>
<keyword evidence="1" id="KW-1133">Transmembrane helix</keyword>
<dbReference type="RefSeq" id="WP_075072864.1">
    <property type="nucleotide sequence ID" value="NZ_DF967972.1"/>
</dbReference>
<dbReference type="STRING" id="360412.LARV_01286"/>
<proteinExistence type="predicted"/>
<evidence type="ECO:0000313" key="2">
    <source>
        <dbReference type="EMBL" id="GAP13532.1"/>
    </source>
</evidence>
<dbReference type="Pfam" id="PF11146">
    <property type="entry name" value="DUF2905"/>
    <property type="match status" value="1"/>
</dbReference>
<evidence type="ECO:0008006" key="4">
    <source>
        <dbReference type="Google" id="ProtNLM"/>
    </source>
</evidence>
<protein>
    <recommendedName>
        <fullName evidence="4">DUF2905 domain-containing protein</fullName>
    </recommendedName>
</protein>
<dbReference type="EMBL" id="DF967972">
    <property type="protein sequence ID" value="GAP13532.1"/>
    <property type="molecule type" value="Genomic_DNA"/>
</dbReference>
<keyword evidence="3" id="KW-1185">Reference proteome</keyword>
<keyword evidence="1" id="KW-0812">Transmembrane</keyword>
<feature type="transmembrane region" description="Helical" evidence="1">
    <location>
        <begin position="12"/>
        <end position="31"/>
    </location>
</feature>
<dbReference type="AlphaFoldDB" id="A0A0S7B7U3"/>
<sequence length="77" mass="8140">MGNLENLGKLLVVLGVVVVVTGGVIWVAGRFFGNRQLPGTVHIDFPGGSCIIPILASIVISLVLTVVLNLVIRLLHK</sequence>